<proteinExistence type="inferred from homology"/>
<feature type="region of interest" description="Disordered" evidence="6">
    <location>
        <begin position="272"/>
        <end position="301"/>
    </location>
</feature>
<keyword evidence="9" id="KW-1185">Reference proteome</keyword>
<feature type="compositionally biased region" description="Acidic residues" evidence="6">
    <location>
        <begin position="80"/>
        <end position="103"/>
    </location>
</feature>
<evidence type="ECO:0000256" key="5">
    <source>
        <dbReference type="PROSITE-ProRule" id="PRU00134"/>
    </source>
</evidence>
<accession>A0ABN8D612</accession>
<organism evidence="8 9">
    <name type="scientific">Peronospora belbahrii</name>
    <dbReference type="NCBI Taxonomy" id="622444"/>
    <lineage>
        <taxon>Eukaryota</taxon>
        <taxon>Sar</taxon>
        <taxon>Stramenopiles</taxon>
        <taxon>Oomycota</taxon>
        <taxon>Peronosporomycetes</taxon>
        <taxon>Peronosporales</taxon>
        <taxon>Peronosporaceae</taxon>
        <taxon>Peronospora</taxon>
    </lineage>
</organism>
<protein>
    <recommendedName>
        <fullName evidence="7">MYND-type domain-containing protein</fullName>
    </recommendedName>
</protein>
<dbReference type="Proteomes" id="UP001158986">
    <property type="component" value="Unassembled WGS sequence"/>
</dbReference>
<sequence>MTDTESDDELMIRLTSSMKMNCSAYYDEDCAYCEMSNALVACTMCHQAIYCNEICKRKHARIHRNLCLQMRIEREGAKDDESDSDSDSDSDSNDDTHENDDELENKNVVHTLSSRHHGRAKAGAGDIAIRGLSPVELEKLLHLATKADIVTTNSSLDKLQNQISQLMADKKIDLELENVEHQAQDDRMFKKYFHLKGMNMPIDQIKIKMKAEEVNPGLLDTPDAVSPNDPGPENGAYIPMTVANDPAFKKYFKLKDMEMSIDQIRMKMESDGVDPTLLDKPSSVSPNDPGPPLQISTGYPSNGKTFPSSIYENFSWPSMPAAVVSYEPLYVKDDPKYTKYFKLQKMGMPDEQIKLKLKAEKVEPDMLDYPDEVSPSDPGPPVHAPVSPTGPVSMEQLFSILMQQQQMIQQVSNGTGLANGVRGRGSSGDAVLNGMLPRSVEDQMAQELAAAESAIDDIFGDESQQSKGPGGMSMIEQLEKKARKESNKKLVENREKVNHLVAELLTTKVSTDEEAISFYKTIAPKLEEFGLVIGTDSVQTWSSRLLIKNKETRDWCFSEQERLDAGKAYGRLWGLSFLERDAGQLITKRAQILNAPATLRAMAKGKPELIDKFTQLLKDTVKLKHKVFKSSLYATEVRRLHQFDIPERFEKRGTELIDSTTMLADASMDITEEEFRSLENATRAKKIRALTAIHVAERDDHVGEDCNEDWC</sequence>
<evidence type="ECO:0000313" key="9">
    <source>
        <dbReference type="Proteomes" id="UP001158986"/>
    </source>
</evidence>
<evidence type="ECO:0000256" key="3">
    <source>
        <dbReference type="ARBA" id="ARBA00022771"/>
    </source>
</evidence>
<dbReference type="PANTHER" id="PTHR13015">
    <property type="entry name" value="PROTEIN AD-016-RELATED"/>
    <property type="match status" value="1"/>
</dbReference>
<keyword evidence="3 5" id="KW-0863">Zinc-finger</keyword>
<dbReference type="PANTHER" id="PTHR13015:SF0">
    <property type="entry name" value="WASH COMPLEX SUBUNIT 3"/>
    <property type="match status" value="1"/>
</dbReference>
<keyword evidence="4" id="KW-0862">Zinc</keyword>
<feature type="domain" description="MYND-type" evidence="7">
    <location>
        <begin position="30"/>
        <end position="67"/>
    </location>
</feature>
<name>A0ABN8D612_9STRA</name>
<keyword evidence="2" id="KW-0479">Metal-binding</keyword>
<dbReference type="SUPFAM" id="SSF144232">
    <property type="entry name" value="HIT/MYND zinc finger-like"/>
    <property type="match status" value="1"/>
</dbReference>
<dbReference type="Pfam" id="PF01753">
    <property type="entry name" value="zf-MYND"/>
    <property type="match status" value="1"/>
</dbReference>
<evidence type="ECO:0000259" key="7">
    <source>
        <dbReference type="PROSITE" id="PS50865"/>
    </source>
</evidence>
<dbReference type="PROSITE" id="PS01360">
    <property type="entry name" value="ZF_MYND_1"/>
    <property type="match status" value="1"/>
</dbReference>
<evidence type="ECO:0000256" key="6">
    <source>
        <dbReference type="SAM" id="MobiDB-lite"/>
    </source>
</evidence>
<dbReference type="EMBL" id="CAKLCB010000367">
    <property type="protein sequence ID" value="CAH0520594.1"/>
    <property type="molecule type" value="Genomic_DNA"/>
</dbReference>
<reference evidence="8 9" key="1">
    <citation type="submission" date="2021-11" db="EMBL/GenBank/DDBJ databases">
        <authorList>
            <person name="Islam A."/>
            <person name="Islam S."/>
            <person name="Flora M.S."/>
            <person name="Rahman M."/>
            <person name="Ziaur R.M."/>
            <person name="Epstein J.H."/>
            <person name="Hassan M."/>
            <person name="Klassen M."/>
            <person name="Woodard K."/>
            <person name="Webb A."/>
            <person name="Webby R.J."/>
            <person name="El Zowalaty M.E."/>
        </authorList>
    </citation>
    <scope>NUCLEOTIDE SEQUENCE [LARGE SCALE GENOMIC DNA]</scope>
    <source>
        <strain evidence="8">Pbs1</strain>
    </source>
</reference>
<feature type="region of interest" description="Disordered" evidence="6">
    <location>
        <begin position="76"/>
        <end position="117"/>
    </location>
</feature>
<evidence type="ECO:0000256" key="2">
    <source>
        <dbReference type="ARBA" id="ARBA00022723"/>
    </source>
</evidence>
<dbReference type="PROSITE" id="PS50865">
    <property type="entry name" value="ZF_MYND_2"/>
    <property type="match status" value="1"/>
</dbReference>
<evidence type="ECO:0000313" key="8">
    <source>
        <dbReference type="EMBL" id="CAH0520594.1"/>
    </source>
</evidence>
<dbReference type="InterPro" id="IPR002893">
    <property type="entry name" value="Znf_MYND"/>
</dbReference>
<evidence type="ECO:0000256" key="4">
    <source>
        <dbReference type="ARBA" id="ARBA00022833"/>
    </source>
</evidence>
<evidence type="ECO:0000256" key="1">
    <source>
        <dbReference type="ARBA" id="ARBA00006290"/>
    </source>
</evidence>
<dbReference type="InterPro" id="IPR019309">
    <property type="entry name" value="WASHC3"/>
</dbReference>
<comment type="similarity">
    <text evidence="1">Belongs to the CCDC53 family.</text>
</comment>
<dbReference type="Gene3D" id="6.10.140.2220">
    <property type="match status" value="1"/>
</dbReference>
<dbReference type="Pfam" id="PF10152">
    <property type="entry name" value="CCDC53"/>
    <property type="match status" value="2"/>
</dbReference>
<gene>
    <name evidence="8" type="ORF">PBS001_LOCUS7066</name>
</gene>
<comment type="caution">
    <text evidence="8">The sequence shown here is derived from an EMBL/GenBank/DDBJ whole genome shotgun (WGS) entry which is preliminary data.</text>
</comment>